<name>F3Z1X7_DESAF</name>
<keyword evidence="2" id="KW-1185">Reference proteome</keyword>
<gene>
    <name evidence="1" type="ORF">Desaf_1749</name>
</gene>
<dbReference type="RefSeq" id="WP_014259846.1">
    <property type="nucleotide sequence ID" value="NC_016629.1"/>
</dbReference>
<dbReference type="STRING" id="690850.Desaf_1749"/>
<dbReference type="EMBL" id="CP003221">
    <property type="protein sequence ID" value="EGJ50085.1"/>
    <property type="molecule type" value="Genomic_DNA"/>
</dbReference>
<reference evidence="1 2" key="1">
    <citation type="journal article" date="2011" name="J. Bacteriol.">
        <title>Genome sequence of the mercury-methylating and pleomorphic Desulfovibrio africanus Strain Walvis Bay.</title>
        <authorList>
            <person name="Brown S.D."/>
            <person name="Wall J.D."/>
            <person name="Kucken A.M."/>
            <person name="Gilmour C.C."/>
            <person name="Podar M."/>
            <person name="Brandt C.C."/>
            <person name="Teshima H."/>
            <person name="Detter J.C."/>
            <person name="Han C.S."/>
            <person name="Land M.L."/>
            <person name="Lucas S."/>
            <person name="Han J."/>
            <person name="Pennacchio L."/>
            <person name="Nolan M."/>
            <person name="Pitluck S."/>
            <person name="Woyke T."/>
            <person name="Goodwin L."/>
            <person name="Palumbo A.V."/>
            <person name="Elias D.A."/>
        </authorList>
    </citation>
    <scope>NUCLEOTIDE SEQUENCE [LARGE SCALE GENOMIC DNA]</scope>
    <source>
        <strain evidence="1 2">Walvis Bay</strain>
    </source>
</reference>
<dbReference type="KEGG" id="daf:Desaf_1749"/>
<dbReference type="HOGENOM" id="CLU_3250405_0_0_7"/>
<protein>
    <submittedName>
        <fullName evidence="1">Uncharacterized protein</fullName>
    </submittedName>
</protein>
<accession>F3Z1X7</accession>
<evidence type="ECO:0000313" key="2">
    <source>
        <dbReference type="Proteomes" id="UP000007844"/>
    </source>
</evidence>
<organism evidence="1 2">
    <name type="scientific">Desulfocurvibacter africanus subsp. africanus str. Walvis Bay</name>
    <dbReference type="NCBI Taxonomy" id="690850"/>
    <lineage>
        <taxon>Bacteria</taxon>
        <taxon>Pseudomonadati</taxon>
        <taxon>Thermodesulfobacteriota</taxon>
        <taxon>Desulfovibrionia</taxon>
        <taxon>Desulfovibrionales</taxon>
        <taxon>Desulfovibrionaceae</taxon>
        <taxon>Desulfocurvibacter</taxon>
    </lineage>
</organism>
<evidence type="ECO:0000313" key="1">
    <source>
        <dbReference type="EMBL" id="EGJ50085.1"/>
    </source>
</evidence>
<dbReference type="AlphaFoldDB" id="F3Z1X7"/>
<proteinExistence type="predicted"/>
<dbReference type="Proteomes" id="UP000007844">
    <property type="component" value="Chromosome"/>
</dbReference>
<sequence length="42" mass="4964">MEEARSPVDLLARKTVQELVKAMAVRYEQLFRALSRRYRPQG</sequence>